<evidence type="ECO:0000259" key="6">
    <source>
        <dbReference type="PROSITE" id="PS51832"/>
    </source>
</evidence>
<dbReference type="PANTHER" id="PTHR45228">
    <property type="entry name" value="CYCLIC DI-GMP PHOSPHODIESTERASE TM_0186-RELATED"/>
    <property type="match status" value="1"/>
</dbReference>
<dbReference type="InterPro" id="IPR003660">
    <property type="entry name" value="HAMP_dom"/>
</dbReference>
<gene>
    <name evidence="7" type="ORF">SAMN05518846_11847</name>
</gene>
<dbReference type="CDD" id="cd00077">
    <property type="entry name" value="HDc"/>
    <property type="match status" value="1"/>
</dbReference>
<dbReference type="Proteomes" id="UP000198915">
    <property type="component" value="Unassembled WGS sequence"/>
</dbReference>
<sequence>MFSSKVKDRLFSTFLLLSLFPILFICFLFYKEAKEAIFEQYKSNSESQLKMADARLSLFLRTVQDEVNHLAEHPLLRADERNLEVLRPLFSQKQYQDMVGNIHLIRSDRSIASLYPEKGWTGGEDSISFTRESFEQSSNNIWALSRTDAEGNPRSIYIAQRVRDNDDKPISLLLVEIRLDSLSKWIRTSYSKEQDNLMVINQTGKIFLQTRGNQIGKQIQEIENWDIVRSIVSSQSTTSVFTYRLEGKTYYAVYYVSPFSGSGYLEWIGADEINKRLERLQLILFITICLVVGFSAYVAHRFSRWIGQPIYRLVSATDSLLRGDFSIRVPIEGMDEIKLLEKKFNRMAGQMQTLIEREREYMQESLDQIVRSFYLAVEMKDPYTAGHTERVTAYALILYDYLDEKTRDQFSRDDLRYASLMHDIGKVAIPDQVLLKAGKLTNEEYEKMKQHSSIGANIVEQIASLAHVSPGVRHHHERWDGKGYPDQLKGEEISLFGRIIAVADTFDAMTTTRSYRKALTFDQAYEEIVKCAGTQFDPKIVNVFQQAYQERHLKEKAQSIPRAIALEKAPEQTKQAR</sequence>
<dbReference type="PROSITE" id="PS51832">
    <property type="entry name" value="HD_GYP"/>
    <property type="match status" value="1"/>
</dbReference>
<dbReference type="Pfam" id="PF00672">
    <property type="entry name" value="HAMP"/>
    <property type="match status" value="1"/>
</dbReference>
<keyword evidence="2" id="KW-1003">Cell membrane</keyword>
<organism evidence="7 8">
    <name type="scientific">Brevibacillus centrosporus</name>
    <dbReference type="NCBI Taxonomy" id="54910"/>
    <lineage>
        <taxon>Bacteria</taxon>
        <taxon>Bacillati</taxon>
        <taxon>Bacillota</taxon>
        <taxon>Bacilli</taxon>
        <taxon>Bacillales</taxon>
        <taxon>Paenibacillaceae</taxon>
        <taxon>Brevibacillus</taxon>
    </lineage>
</organism>
<dbReference type="SUPFAM" id="SSF109604">
    <property type="entry name" value="HD-domain/PDEase-like"/>
    <property type="match status" value="1"/>
</dbReference>
<protein>
    <submittedName>
        <fullName evidence="7">HAMP domain-containing protein</fullName>
    </submittedName>
</protein>
<dbReference type="GO" id="GO:0007165">
    <property type="term" value="P:signal transduction"/>
    <property type="evidence" value="ECO:0007669"/>
    <property type="project" value="InterPro"/>
</dbReference>
<name>A0A1I4BRG6_9BACL</name>
<evidence type="ECO:0000256" key="4">
    <source>
        <dbReference type="SAM" id="Phobius"/>
    </source>
</evidence>
<dbReference type="CDD" id="cd06225">
    <property type="entry name" value="HAMP"/>
    <property type="match status" value="1"/>
</dbReference>
<evidence type="ECO:0000313" key="7">
    <source>
        <dbReference type="EMBL" id="SFK71113.1"/>
    </source>
</evidence>
<accession>A0A1I4BRG6</accession>
<comment type="subcellular location">
    <subcellularLocation>
        <location evidence="1">Cell membrane</location>
    </subcellularLocation>
</comment>
<dbReference type="SMART" id="SM00304">
    <property type="entry name" value="HAMP"/>
    <property type="match status" value="1"/>
</dbReference>
<keyword evidence="4" id="KW-0812">Transmembrane</keyword>
<keyword evidence="8" id="KW-1185">Reference proteome</keyword>
<dbReference type="Gene3D" id="1.10.3210.10">
    <property type="entry name" value="Hypothetical protein af1432"/>
    <property type="match status" value="1"/>
</dbReference>
<evidence type="ECO:0000256" key="3">
    <source>
        <dbReference type="ARBA" id="ARBA00023136"/>
    </source>
</evidence>
<dbReference type="PROSITE" id="PS50885">
    <property type="entry name" value="HAMP"/>
    <property type="match status" value="1"/>
</dbReference>
<feature type="domain" description="HD-GYP" evidence="6">
    <location>
        <begin position="362"/>
        <end position="560"/>
    </location>
</feature>
<dbReference type="InterPro" id="IPR052020">
    <property type="entry name" value="Cyclic_di-GMP/3'3'-cGAMP_PDE"/>
</dbReference>
<evidence type="ECO:0000256" key="1">
    <source>
        <dbReference type="ARBA" id="ARBA00004236"/>
    </source>
</evidence>
<reference evidence="8" key="1">
    <citation type="submission" date="2016-10" db="EMBL/GenBank/DDBJ databases">
        <authorList>
            <person name="Varghese N."/>
            <person name="Submissions S."/>
        </authorList>
    </citation>
    <scope>NUCLEOTIDE SEQUENCE [LARGE SCALE GENOMIC DNA]</scope>
    <source>
        <strain evidence="8">OK042</strain>
    </source>
</reference>
<keyword evidence="4" id="KW-1133">Transmembrane helix</keyword>
<feature type="domain" description="HAMP" evidence="5">
    <location>
        <begin position="304"/>
        <end position="356"/>
    </location>
</feature>
<dbReference type="AlphaFoldDB" id="A0A1I4BRG6"/>
<dbReference type="SUPFAM" id="SSF158472">
    <property type="entry name" value="HAMP domain-like"/>
    <property type="match status" value="1"/>
</dbReference>
<dbReference type="Gene3D" id="1.10.8.500">
    <property type="entry name" value="HAMP domain in histidine kinase"/>
    <property type="match status" value="1"/>
</dbReference>
<keyword evidence="3 4" id="KW-0472">Membrane</keyword>
<evidence type="ECO:0000313" key="8">
    <source>
        <dbReference type="Proteomes" id="UP000198915"/>
    </source>
</evidence>
<feature type="transmembrane region" description="Helical" evidence="4">
    <location>
        <begin position="280"/>
        <end position="299"/>
    </location>
</feature>
<dbReference type="InterPro" id="IPR037522">
    <property type="entry name" value="HD_GYP_dom"/>
</dbReference>
<proteinExistence type="predicted"/>
<dbReference type="GO" id="GO:0005886">
    <property type="term" value="C:plasma membrane"/>
    <property type="evidence" value="ECO:0007669"/>
    <property type="project" value="UniProtKB-SubCell"/>
</dbReference>
<evidence type="ECO:0000259" key="5">
    <source>
        <dbReference type="PROSITE" id="PS50885"/>
    </source>
</evidence>
<dbReference type="Pfam" id="PF13487">
    <property type="entry name" value="HD_5"/>
    <property type="match status" value="1"/>
</dbReference>
<evidence type="ECO:0000256" key="2">
    <source>
        <dbReference type="ARBA" id="ARBA00022475"/>
    </source>
</evidence>
<dbReference type="Gene3D" id="3.30.450.20">
    <property type="entry name" value="PAS domain"/>
    <property type="match status" value="1"/>
</dbReference>
<dbReference type="SMART" id="SM00471">
    <property type="entry name" value="HDc"/>
    <property type="match status" value="1"/>
</dbReference>
<dbReference type="STRING" id="1884381.SAMN05518846_11847"/>
<dbReference type="InterPro" id="IPR003607">
    <property type="entry name" value="HD/PDEase_dom"/>
</dbReference>
<dbReference type="EMBL" id="FORT01000018">
    <property type="protein sequence ID" value="SFK71113.1"/>
    <property type="molecule type" value="Genomic_DNA"/>
</dbReference>
<dbReference type="PANTHER" id="PTHR45228:SF4">
    <property type="entry name" value="LIPOPROTEIN"/>
    <property type="match status" value="1"/>
</dbReference>